<dbReference type="HOGENOM" id="CLU_2531264_0_0_1"/>
<accession>A0A0E0CQM5</accession>
<dbReference type="EnsemblPlants" id="OMERI02G29050.1">
    <property type="protein sequence ID" value="OMERI02G29050.1"/>
    <property type="gene ID" value="OMERI02G29050"/>
</dbReference>
<protein>
    <recommendedName>
        <fullName evidence="1">PA domain-containing protein</fullName>
    </recommendedName>
</protein>
<reference evidence="2" key="2">
    <citation type="submission" date="2018-05" db="EMBL/GenBank/DDBJ databases">
        <title>OmerRS3 (Oryza meridionalis Reference Sequence Version 3).</title>
        <authorList>
            <person name="Zhang J."/>
            <person name="Kudrna D."/>
            <person name="Lee S."/>
            <person name="Talag J."/>
            <person name="Welchert J."/>
            <person name="Wing R.A."/>
        </authorList>
    </citation>
    <scope>NUCLEOTIDE SEQUENCE [LARGE SCALE GENOMIC DNA]</scope>
    <source>
        <strain evidence="2">cv. OR44</strain>
    </source>
</reference>
<dbReference type="InterPro" id="IPR003137">
    <property type="entry name" value="PA_domain"/>
</dbReference>
<evidence type="ECO:0000313" key="3">
    <source>
        <dbReference type="Proteomes" id="UP000008021"/>
    </source>
</evidence>
<dbReference type="CDD" id="cd02120">
    <property type="entry name" value="PA_subtilisin_like"/>
    <property type="match status" value="1"/>
</dbReference>
<feature type="domain" description="PA" evidence="1">
    <location>
        <begin position="18"/>
        <end position="58"/>
    </location>
</feature>
<dbReference type="Pfam" id="PF02225">
    <property type="entry name" value="PA"/>
    <property type="match status" value="1"/>
</dbReference>
<reference evidence="2" key="1">
    <citation type="submission" date="2015-04" db="UniProtKB">
        <authorList>
            <consortium name="EnsemblPlants"/>
        </authorList>
    </citation>
    <scope>IDENTIFICATION</scope>
</reference>
<evidence type="ECO:0000313" key="2">
    <source>
        <dbReference type="EnsemblPlants" id="OMERI02G29050.1"/>
    </source>
</evidence>
<dbReference type="Gene3D" id="3.50.30.30">
    <property type="match status" value="1"/>
</dbReference>
<keyword evidence="3" id="KW-1185">Reference proteome</keyword>
<evidence type="ECO:0000259" key="1">
    <source>
        <dbReference type="Pfam" id="PF02225"/>
    </source>
</evidence>
<name>A0A0E0CQM5_9ORYZ</name>
<dbReference type="STRING" id="40149.A0A0E0CQM5"/>
<sequence>MAYVTFGGVTSSMTIKASRTLCFPGSLDSDKVRGKIVVCTRGVNARVEKGLVVKQAGSCGLSACGCEPARKRAVARKRWEGGRR</sequence>
<dbReference type="Gramene" id="OMERI02G29050.1">
    <property type="protein sequence ID" value="OMERI02G29050.1"/>
    <property type="gene ID" value="OMERI02G29050"/>
</dbReference>
<dbReference type="Proteomes" id="UP000008021">
    <property type="component" value="Chromosome 2"/>
</dbReference>
<proteinExistence type="predicted"/>
<dbReference type="AlphaFoldDB" id="A0A0E0CQM5"/>
<organism evidence="2">
    <name type="scientific">Oryza meridionalis</name>
    <dbReference type="NCBI Taxonomy" id="40149"/>
    <lineage>
        <taxon>Eukaryota</taxon>
        <taxon>Viridiplantae</taxon>
        <taxon>Streptophyta</taxon>
        <taxon>Embryophyta</taxon>
        <taxon>Tracheophyta</taxon>
        <taxon>Spermatophyta</taxon>
        <taxon>Magnoliopsida</taxon>
        <taxon>Liliopsida</taxon>
        <taxon>Poales</taxon>
        <taxon>Poaceae</taxon>
        <taxon>BOP clade</taxon>
        <taxon>Oryzoideae</taxon>
        <taxon>Oryzeae</taxon>
        <taxon>Oryzinae</taxon>
        <taxon>Oryza</taxon>
    </lineage>
</organism>